<keyword evidence="11 12" id="KW-0539">Nucleus</keyword>
<dbReference type="PROSITE" id="PS50071">
    <property type="entry name" value="HOMEOBOX_2"/>
    <property type="match status" value="1"/>
</dbReference>
<accession>A0A8X7X5M0</accession>
<gene>
    <name evidence="17" type="primary">Matn1</name>
    <name evidence="17" type="ORF">GTO96_0011129</name>
</gene>
<evidence type="ECO:0000256" key="13">
    <source>
        <dbReference type="SAM" id="MobiDB-lite"/>
    </source>
</evidence>
<reference evidence="17 18" key="1">
    <citation type="journal article" date="2021" name="Cell">
        <title>Tracing the genetic footprints of vertebrate landing in non-teleost ray-finned fishes.</title>
        <authorList>
            <person name="Bi X."/>
            <person name="Wang K."/>
            <person name="Yang L."/>
            <person name="Pan H."/>
            <person name="Jiang H."/>
            <person name="Wei Q."/>
            <person name="Fang M."/>
            <person name="Yu H."/>
            <person name="Zhu C."/>
            <person name="Cai Y."/>
            <person name="He Y."/>
            <person name="Gan X."/>
            <person name="Zeng H."/>
            <person name="Yu D."/>
            <person name="Zhu Y."/>
            <person name="Jiang H."/>
            <person name="Qiu Q."/>
            <person name="Yang H."/>
            <person name="Zhang Y.E."/>
            <person name="Wang W."/>
            <person name="Zhu M."/>
            <person name="He S."/>
            <person name="Zhang G."/>
        </authorList>
    </citation>
    <scope>NUCLEOTIDE SEQUENCE [LARGE SCALE GENOMIC DNA]</scope>
    <source>
        <strain evidence="17">Bchr_013</strain>
    </source>
</reference>
<keyword evidence="4" id="KW-0732">Signal</keyword>
<dbReference type="PROSITE" id="PS50234">
    <property type="entry name" value="VWFA"/>
    <property type="match status" value="2"/>
</dbReference>
<dbReference type="GO" id="GO:0003677">
    <property type="term" value="F:DNA binding"/>
    <property type="evidence" value="ECO:0007669"/>
    <property type="project" value="UniProtKB-UniRule"/>
</dbReference>
<comment type="caution">
    <text evidence="17">The sequence shown here is derived from an EMBL/GenBank/DDBJ whole genome shotgun (WGS) entry which is preliminary data.</text>
</comment>
<feature type="compositionally biased region" description="Polar residues" evidence="13">
    <location>
        <begin position="234"/>
        <end position="244"/>
    </location>
</feature>
<evidence type="ECO:0000313" key="17">
    <source>
        <dbReference type="EMBL" id="KAG2460592.1"/>
    </source>
</evidence>
<dbReference type="EMBL" id="JAATIS010004753">
    <property type="protein sequence ID" value="KAG2460592.1"/>
    <property type="molecule type" value="Genomic_DNA"/>
</dbReference>
<feature type="compositionally biased region" description="Acidic residues" evidence="13">
    <location>
        <begin position="49"/>
        <end position="79"/>
    </location>
</feature>
<dbReference type="SMART" id="SM00327">
    <property type="entry name" value="VWA"/>
    <property type="match status" value="2"/>
</dbReference>
<dbReference type="GO" id="GO:0005509">
    <property type="term" value="F:calcium ion binding"/>
    <property type="evidence" value="ECO:0007669"/>
    <property type="project" value="InterPro"/>
</dbReference>
<evidence type="ECO:0000256" key="1">
    <source>
        <dbReference type="ARBA" id="ARBA00004613"/>
    </source>
</evidence>
<dbReference type="CDD" id="cd00086">
    <property type="entry name" value="homeodomain"/>
    <property type="match status" value="1"/>
</dbReference>
<proteinExistence type="predicted"/>
<feature type="region of interest" description="Disordered" evidence="13">
    <location>
        <begin position="305"/>
        <end position="331"/>
    </location>
</feature>
<keyword evidence="6" id="KW-1015">Disulfide bond</keyword>
<evidence type="ECO:0000256" key="7">
    <source>
        <dbReference type="ARBA" id="ARBA00023180"/>
    </source>
</evidence>
<dbReference type="Gene3D" id="3.40.50.410">
    <property type="entry name" value="von Willebrand factor, type A domain"/>
    <property type="match status" value="2"/>
</dbReference>
<feature type="non-terminal residue" evidence="17">
    <location>
        <position position="1336"/>
    </location>
</feature>
<evidence type="ECO:0000256" key="5">
    <source>
        <dbReference type="ARBA" id="ARBA00022737"/>
    </source>
</evidence>
<feature type="domain" description="Homeobox" evidence="15">
    <location>
        <begin position="325"/>
        <end position="385"/>
    </location>
</feature>
<dbReference type="SUPFAM" id="SSF46689">
    <property type="entry name" value="Homeodomain-like"/>
    <property type="match status" value="1"/>
</dbReference>
<keyword evidence="7" id="KW-0325">Glycoprotein</keyword>
<keyword evidence="14" id="KW-0472">Membrane</keyword>
<dbReference type="Gene3D" id="2.10.25.10">
    <property type="entry name" value="Laminin"/>
    <property type="match status" value="1"/>
</dbReference>
<dbReference type="InterPro" id="IPR036337">
    <property type="entry name" value="Matrilin_CC_sf"/>
</dbReference>
<dbReference type="InterPro" id="IPR002035">
    <property type="entry name" value="VWF_A"/>
</dbReference>
<dbReference type="Pfam" id="PF10393">
    <property type="entry name" value="Matrilin_ccoil"/>
    <property type="match status" value="1"/>
</dbReference>
<keyword evidence="5" id="KW-0677">Repeat</keyword>
<dbReference type="PANTHER" id="PTHR24020:SF16">
    <property type="entry name" value="CARTILAGE MATRIX PROTEIN"/>
    <property type="match status" value="1"/>
</dbReference>
<feature type="domain" description="VWFA" evidence="16">
    <location>
        <begin position="898"/>
        <end position="1073"/>
    </location>
</feature>
<dbReference type="InterPro" id="IPR001881">
    <property type="entry name" value="EGF-like_Ca-bd_dom"/>
</dbReference>
<dbReference type="PANTHER" id="PTHR24020">
    <property type="entry name" value="COLLAGEN ALPHA"/>
    <property type="match status" value="1"/>
</dbReference>
<dbReference type="PROSITE" id="PS01186">
    <property type="entry name" value="EGF_2"/>
    <property type="match status" value="1"/>
</dbReference>
<dbReference type="InterPro" id="IPR036465">
    <property type="entry name" value="vWFA_dom_sf"/>
</dbReference>
<feature type="transmembrane region" description="Helical" evidence="14">
    <location>
        <begin position="805"/>
        <end position="824"/>
    </location>
</feature>
<dbReference type="GO" id="GO:0031012">
    <property type="term" value="C:extracellular matrix"/>
    <property type="evidence" value="ECO:0007669"/>
    <property type="project" value="UniProtKB-ARBA"/>
</dbReference>
<dbReference type="InterPro" id="IPR004687">
    <property type="entry name" value="LAPTM4/5"/>
</dbReference>
<evidence type="ECO:0000313" key="18">
    <source>
        <dbReference type="Proteomes" id="UP000886611"/>
    </source>
</evidence>
<keyword evidence="18" id="KW-1185">Reference proteome</keyword>
<evidence type="ECO:0000256" key="12">
    <source>
        <dbReference type="RuleBase" id="RU000682"/>
    </source>
</evidence>
<dbReference type="InterPro" id="IPR050525">
    <property type="entry name" value="ECM_Assembly_Org"/>
</dbReference>
<feature type="region of interest" description="Disordered" evidence="13">
    <location>
        <begin position="1"/>
        <end position="79"/>
    </location>
</feature>
<evidence type="ECO:0000256" key="2">
    <source>
        <dbReference type="ARBA" id="ARBA00022525"/>
    </source>
</evidence>
<evidence type="ECO:0000256" key="11">
    <source>
        <dbReference type="PROSITE-ProRule" id="PRU00108"/>
    </source>
</evidence>
<evidence type="ECO:0000256" key="3">
    <source>
        <dbReference type="ARBA" id="ARBA00022536"/>
    </source>
</evidence>
<dbReference type="Gene3D" id="1.10.10.60">
    <property type="entry name" value="Homeodomain-like"/>
    <property type="match status" value="1"/>
</dbReference>
<dbReference type="CDD" id="cd01475">
    <property type="entry name" value="vWA_Matrilin"/>
    <property type="match status" value="1"/>
</dbReference>
<sequence>MDSSDVEPSENADEPANFGQGDLLCNEQLESEEESSKVRNEVLQTSCEELQEDEDKEEVDEEEEDDERDEEVEVNEDDECEVIQDKEEEAEQLNQPQRTPVTTFHTVIINSDPTEVLETGEEEEPAMVSSEEGFCVLQVEDPATPPETEQFQARETVPPECHLNYVTVCNRMQEFFDRNDSTEDAFSHLPTSYSSQSSIGLYTEQNEKQEMMQGVKRTYQNLESEHEQEDDSQNVKLQPQSTTNSSSLIIPSKVISLAEFQPVDLKINPVYATRRYTRYANRIKGGYSHYRATGVNSLLEEGSLDEQSDTIKHDETTEGVPMPPAPKKKTRTLYSPEQLEELERMFQEDHYPDGDKRKHIAASIGVTPQRIMVWFQNRRAKWRKIEKTTLKQEKKYSGSTIVSTLPTNVLPAPQISTHIQLTAPPNGGGILASVHPQPAVSRLAAPHNQTHFSNMVNLSSSPSDKSIPAPGTMVEMTQAALNQPVSQSSQVEYLLTIPSPPPLRRASLPMGTSFNPTNHLVPLMLDTPESTCNQSGQEGSSRELLNYSVQSDGSGSLCDYTDHLTTSIKVEPQHYMQGPQNSTPMASYQLGQFAQQHAGLLPAHSLNHGQLSQYQRFPFLNTSYQANVSLAPTPPVDSTASFLNFGASNAITNSGILTYTAGNGRGYYQGQSGNQILLQQGMHDFNQEMDKLLYYLCCYTTECGGQPVSNFHLFFGIHGGSHLGVGLFVSTEDFTKHKLASVMLCVDQILDVAYGKNICGSAYKEQLPAKERIIDVTTDFILIAVLFISSLHMLYGIIKFRERLLLSFLLLQCLDIFLSVLSLFSPSWGLPGTINYDKVVTHWVYVVNCVIRCYRFIKAHAEAARDVSCKYDINPMNLSYFSYPFFHTAGLCQTRPTDLIFIVDSSRSVRPSEFEQVKIFLSKVIETLDVGPNATRVGVVNYASAVKNEVSLKTYRNKATLLRAVAKIEPLSTGTMTGLAIQFAMNVAFSEAEGARVRSQGVSKVAIIVTDGRPQDNVKDVSARARDAGIELYAIGVGRVDMNTLKQIASEPLEEHVDYVESYGFIEKLTKKFQEAFCVSDLCATGDHDCEQICISTPGSYKCACNDGFTLQEDGKTCSACTSSTDVVFLIDGSKSVRPENFELVKKFINQIVDKLDVDHNKAQVGLVQYSSSVRQEFPLGRFSSKKDLKDAVKKMSYMEKGTMTGQALQYLISNSFNPSHGARPGVPKVGIVFTDGRSQDYIGDAAKKAKEHGFKMYAVGVGNAVEDELKEIASEPVADHYFYTADFKTINQIAKKLHVKVCEEENPCECESIVKFQKKVDDAIQQVMKKYILFH</sequence>
<dbReference type="Proteomes" id="UP000886611">
    <property type="component" value="Unassembled WGS sequence"/>
</dbReference>
<dbReference type="Pfam" id="PF14670">
    <property type="entry name" value="FXa_inhibition"/>
    <property type="match status" value="1"/>
</dbReference>
<dbReference type="FunFam" id="3.40.50.410:FF:000004">
    <property type="entry name" value="collagen alpha-6(VI) chain"/>
    <property type="match status" value="1"/>
</dbReference>
<dbReference type="InterPro" id="IPR009057">
    <property type="entry name" value="Homeodomain-like_sf"/>
</dbReference>
<evidence type="ECO:0000256" key="10">
    <source>
        <dbReference type="ARBA" id="ARBA00093674"/>
    </source>
</evidence>
<dbReference type="InterPro" id="IPR019466">
    <property type="entry name" value="Matrilin_CC_trimer"/>
</dbReference>
<keyword evidence="11 12" id="KW-0371">Homeobox</keyword>
<dbReference type="SUPFAM" id="SSF53300">
    <property type="entry name" value="vWA-like"/>
    <property type="match status" value="2"/>
</dbReference>
<evidence type="ECO:0000256" key="4">
    <source>
        <dbReference type="ARBA" id="ARBA00022729"/>
    </source>
</evidence>
<keyword evidence="14" id="KW-0812">Transmembrane</keyword>
<dbReference type="SMART" id="SM00181">
    <property type="entry name" value="EGF"/>
    <property type="match status" value="1"/>
</dbReference>
<feature type="DNA-binding region" description="Homeobox" evidence="11">
    <location>
        <begin position="327"/>
        <end position="386"/>
    </location>
</feature>
<dbReference type="SMART" id="SM00179">
    <property type="entry name" value="EGF_CA"/>
    <property type="match status" value="1"/>
</dbReference>
<evidence type="ECO:0000256" key="8">
    <source>
        <dbReference type="ARBA" id="ARBA00093320"/>
    </source>
</evidence>
<dbReference type="Gene3D" id="1.20.5.30">
    <property type="match status" value="1"/>
</dbReference>
<keyword evidence="14" id="KW-1133">Transmembrane helix</keyword>
<evidence type="ECO:0000256" key="9">
    <source>
        <dbReference type="ARBA" id="ARBA00093641"/>
    </source>
</evidence>
<keyword evidence="2" id="KW-0964">Secreted</keyword>
<dbReference type="GO" id="GO:0016020">
    <property type="term" value="C:membrane"/>
    <property type="evidence" value="ECO:0007669"/>
    <property type="project" value="InterPro"/>
</dbReference>
<keyword evidence="11 12" id="KW-0238">DNA-binding</keyword>
<comment type="function">
    <text evidence="8">A major component of the extracellular matrix of non-articular cartilage. Binds to type 2 collagens and forms long concatenated protein networks as part of the extracellular matrix. Required for the network-like organization and bundling of collagen fibrils surrounding chondrocytes in the zones of maturation and hypertrophy. Required for mechanotransduction and adaption to mechanical loading in cartilage chondrocytes, resulting in an increase in expression of the extracellular matrix components ACAN and COL2A1. Acts as a moderator of angiogenesis in response to injury.</text>
</comment>
<feature type="transmembrane region" description="Helical" evidence="14">
    <location>
        <begin position="780"/>
        <end position="798"/>
    </location>
</feature>
<dbReference type="Pfam" id="PF00046">
    <property type="entry name" value="Homeodomain"/>
    <property type="match status" value="1"/>
</dbReference>
<dbReference type="GO" id="GO:0005634">
    <property type="term" value="C:nucleus"/>
    <property type="evidence" value="ECO:0007669"/>
    <property type="project" value="UniProtKB-SubCell"/>
</dbReference>
<feature type="domain" description="VWFA" evidence="16">
    <location>
        <begin position="1126"/>
        <end position="1298"/>
    </location>
</feature>
<evidence type="ECO:0000256" key="6">
    <source>
        <dbReference type="ARBA" id="ARBA00023157"/>
    </source>
</evidence>
<dbReference type="SMART" id="SM00389">
    <property type="entry name" value="HOX"/>
    <property type="match status" value="1"/>
</dbReference>
<dbReference type="GO" id="GO:0005576">
    <property type="term" value="C:extracellular region"/>
    <property type="evidence" value="ECO:0007669"/>
    <property type="project" value="UniProtKB-SubCell"/>
</dbReference>
<evidence type="ECO:0000259" key="15">
    <source>
        <dbReference type="PROSITE" id="PS50071"/>
    </source>
</evidence>
<name>A0A8X7X5M0_POLSE</name>
<keyword evidence="3" id="KW-0245">EGF-like domain</keyword>
<dbReference type="Pfam" id="PF03821">
    <property type="entry name" value="Mtp"/>
    <property type="match status" value="1"/>
</dbReference>
<organism evidence="17 18">
    <name type="scientific">Polypterus senegalus</name>
    <name type="common">Senegal bichir</name>
    <dbReference type="NCBI Taxonomy" id="55291"/>
    <lineage>
        <taxon>Eukaryota</taxon>
        <taxon>Metazoa</taxon>
        <taxon>Chordata</taxon>
        <taxon>Craniata</taxon>
        <taxon>Vertebrata</taxon>
        <taxon>Euteleostomi</taxon>
        <taxon>Actinopterygii</taxon>
        <taxon>Polypteriformes</taxon>
        <taxon>Polypteridae</taxon>
        <taxon>Polypterus</taxon>
    </lineage>
</organism>
<feature type="non-terminal residue" evidence="17">
    <location>
        <position position="1"/>
    </location>
</feature>
<comment type="subcellular location">
    <subcellularLocation>
        <location evidence="11 12">Nucleus</location>
    </subcellularLocation>
    <subcellularLocation>
        <location evidence="1">Secreted</location>
    </subcellularLocation>
</comment>
<protein>
    <recommendedName>
        <fullName evidence="9">Matrilin-1</fullName>
    </recommendedName>
    <alternativeName>
        <fullName evidence="10">Cartilage matrix protein</fullName>
    </alternativeName>
</protein>
<dbReference type="InterPro" id="IPR001356">
    <property type="entry name" value="HD"/>
</dbReference>
<dbReference type="SMART" id="SM01279">
    <property type="entry name" value="Matrilin_ccoil"/>
    <property type="match status" value="1"/>
</dbReference>
<feature type="compositionally biased region" description="Acidic residues" evidence="13">
    <location>
        <begin position="1"/>
        <end position="13"/>
    </location>
</feature>
<dbReference type="SUPFAM" id="SSF58002">
    <property type="entry name" value="Chicken cartilage matrix protein"/>
    <property type="match status" value="1"/>
</dbReference>
<dbReference type="InterPro" id="IPR000742">
    <property type="entry name" value="EGF"/>
</dbReference>
<dbReference type="PRINTS" id="PR00453">
    <property type="entry name" value="VWFADOMAIN"/>
</dbReference>
<evidence type="ECO:0000259" key="16">
    <source>
        <dbReference type="PROSITE" id="PS50234"/>
    </source>
</evidence>
<dbReference type="Pfam" id="PF00092">
    <property type="entry name" value="VWA"/>
    <property type="match status" value="2"/>
</dbReference>
<dbReference type="FunFam" id="3.40.50.410:FF:000018">
    <property type="entry name" value="Matrilin 1"/>
    <property type="match status" value="1"/>
</dbReference>
<evidence type="ECO:0000256" key="14">
    <source>
        <dbReference type="SAM" id="Phobius"/>
    </source>
</evidence>
<feature type="region of interest" description="Disordered" evidence="13">
    <location>
        <begin position="222"/>
        <end position="244"/>
    </location>
</feature>